<evidence type="ECO:0000313" key="2">
    <source>
        <dbReference type="Proteomes" id="UP000276133"/>
    </source>
</evidence>
<dbReference type="AlphaFoldDB" id="A0A3M7RUW9"/>
<comment type="caution">
    <text evidence="1">The sequence shown here is derived from an EMBL/GenBank/DDBJ whole genome shotgun (WGS) entry which is preliminary data.</text>
</comment>
<sequence>MSLKTQQDCPSEHDGYDDDAQTGYVCDGDDCGYANFVLLTYIKKKHALKKFLVALLGKRNLQHLKYLPTLSLDISKIPTIQNFHGQKFSISISGLESASKKHIKLITYKPVMEKNDFG</sequence>
<evidence type="ECO:0000313" key="1">
    <source>
        <dbReference type="EMBL" id="RNA27138.1"/>
    </source>
</evidence>
<accession>A0A3M7RUW9</accession>
<gene>
    <name evidence="1" type="ORF">BpHYR1_027790</name>
</gene>
<name>A0A3M7RUW9_BRAPC</name>
<proteinExistence type="predicted"/>
<protein>
    <submittedName>
        <fullName evidence="1">Uncharacterized protein</fullName>
    </submittedName>
</protein>
<keyword evidence="2" id="KW-1185">Reference proteome</keyword>
<dbReference type="Proteomes" id="UP000276133">
    <property type="component" value="Unassembled WGS sequence"/>
</dbReference>
<dbReference type="EMBL" id="REGN01002592">
    <property type="protein sequence ID" value="RNA27138.1"/>
    <property type="molecule type" value="Genomic_DNA"/>
</dbReference>
<reference evidence="1 2" key="1">
    <citation type="journal article" date="2018" name="Sci. Rep.">
        <title>Genomic signatures of local adaptation to the degree of environmental predictability in rotifers.</title>
        <authorList>
            <person name="Franch-Gras L."/>
            <person name="Hahn C."/>
            <person name="Garcia-Roger E.M."/>
            <person name="Carmona M.J."/>
            <person name="Serra M."/>
            <person name="Gomez A."/>
        </authorList>
    </citation>
    <scope>NUCLEOTIDE SEQUENCE [LARGE SCALE GENOMIC DNA]</scope>
    <source>
        <strain evidence="1">HYR1</strain>
    </source>
</reference>
<organism evidence="1 2">
    <name type="scientific">Brachionus plicatilis</name>
    <name type="common">Marine rotifer</name>
    <name type="synonym">Brachionus muelleri</name>
    <dbReference type="NCBI Taxonomy" id="10195"/>
    <lineage>
        <taxon>Eukaryota</taxon>
        <taxon>Metazoa</taxon>
        <taxon>Spiralia</taxon>
        <taxon>Gnathifera</taxon>
        <taxon>Rotifera</taxon>
        <taxon>Eurotatoria</taxon>
        <taxon>Monogononta</taxon>
        <taxon>Pseudotrocha</taxon>
        <taxon>Ploima</taxon>
        <taxon>Brachionidae</taxon>
        <taxon>Brachionus</taxon>
    </lineage>
</organism>